<gene>
    <name evidence="1" type="ORF">Pla108_04110</name>
</gene>
<accession>A0A5C6AHF5</accession>
<keyword evidence="2" id="KW-1185">Reference proteome</keyword>
<reference evidence="1 2" key="1">
    <citation type="submission" date="2019-02" db="EMBL/GenBank/DDBJ databases">
        <title>Deep-cultivation of Planctomycetes and their phenomic and genomic characterization uncovers novel biology.</title>
        <authorList>
            <person name="Wiegand S."/>
            <person name="Jogler M."/>
            <person name="Boedeker C."/>
            <person name="Pinto D."/>
            <person name="Vollmers J."/>
            <person name="Rivas-Marin E."/>
            <person name="Kohn T."/>
            <person name="Peeters S.H."/>
            <person name="Heuer A."/>
            <person name="Rast P."/>
            <person name="Oberbeckmann S."/>
            <person name="Bunk B."/>
            <person name="Jeske O."/>
            <person name="Meyerdierks A."/>
            <person name="Storesund J.E."/>
            <person name="Kallscheuer N."/>
            <person name="Luecker S."/>
            <person name="Lage O.M."/>
            <person name="Pohl T."/>
            <person name="Merkel B.J."/>
            <person name="Hornburger P."/>
            <person name="Mueller R.-W."/>
            <person name="Bruemmer F."/>
            <person name="Labrenz M."/>
            <person name="Spormann A.M."/>
            <person name="Op Den Camp H."/>
            <person name="Overmann J."/>
            <person name="Amann R."/>
            <person name="Jetten M.S.M."/>
            <person name="Mascher T."/>
            <person name="Medema M.H."/>
            <person name="Devos D.P."/>
            <person name="Kaster A.-K."/>
            <person name="Ovreas L."/>
            <person name="Rohde M."/>
            <person name="Galperin M.Y."/>
            <person name="Jogler C."/>
        </authorList>
    </citation>
    <scope>NUCLEOTIDE SEQUENCE [LARGE SCALE GENOMIC DNA]</scope>
    <source>
        <strain evidence="1 2">Pla108</strain>
    </source>
</reference>
<sequence length="82" mass="8804">MGEHGPLGVGLDQPQEPLVADGRLDDDLVGPQFAEEGLDSIGLDAPEPPRLKHLARLTHDTNTDRLLVEVHADVIHDGLLQG</sequence>
<evidence type="ECO:0000313" key="2">
    <source>
        <dbReference type="Proteomes" id="UP000317421"/>
    </source>
</evidence>
<name>A0A5C6AHF5_9BACT</name>
<evidence type="ECO:0000313" key="1">
    <source>
        <dbReference type="EMBL" id="TWT99472.1"/>
    </source>
</evidence>
<dbReference type="EMBL" id="SJPR01000001">
    <property type="protein sequence ID" value="TWT99472.1"/>
    <property type="molecule type" value="Genomic_DNA"/>
</dbReference>
<dbReference type="AlphaFoldDB" id="A0A5C6AHF5"/>
<comment type="caution">
    <text evidence="1">The sequence shown here is derived from an EMBL/GenBank/DDBJ whole genome shotgun (WGS) entry which is preliminary data.</text>
</comment>
<proteinExistence type="predicted"/>
<dbReference type="Proteomes" id="UP000317421">
    <property type="component" value="Unassembled WGS sequence"/>
</dbReference>
<organism evidence="1 2">
    <name type="scientific">Botrimarina colliarenosi</name>
    <dbReference type="NCBI Taxonomy" id="2528001"/>
    <lineage>
        <taxon>Bacteria</taxon>
        <taxon>Pseudomonadati</taxon>
        <taxon>Planctomycetota</taxon>
        <taxon>Planctomycetia</taxon>
        <taxon>Pirellulales</taxon>
        <taxon>Lacipirellulaceae</taxon>
        <taxon>Botrimarina</taxon>
    </lineage>
</organism>
<protein>
    <submittedName>
        <fullName evidence="1">Uncharacterized protein</fullName>
    </submittedName>
</protein>